<dbReference type="Proteomes" id="UP000199766">
    <property type="component" value="Unassembled WGS sequence"/>
</dbReference>
<gene>
    <name evidence="2" type="ORF">SAMN02982919_02920</name>
</gene>
<dbReference type="InterPro" id="IPR025668">
    <property type="entry name" value="Tnp_DDE_dom"/>
</dbReference>
<accession>A0A1H9RLR7</accession>
<evidence type="ECO:0000313" key="2">
    <source>
        <dbReference type="EMBL" id="SER73700.1"/>
    </source>
</evidence>
<evidence type="ECO:0000313" key="3">
    <source>
        <dbReference type="Proteomes" id="UP000199766"/>
    </source>
</evidence>
<protein>
    <submittedName>
        <fullName evidence="2">Transposase DDE domain-containing protein</fullName>
    </submittedName>
</protein>
<dbReference type="EMBL" id="FOGD01000013">
    <property type="protein sequence ID" value="SER73700.1"/>
    <property type="molecule type" value="Genomic_DNA"/>
</dbReference>
<feature type="domain" description="Transposase DDE" evidence="1">
    <location>
        <begin position="26"/>
        <end position="64"/>
    </location>
</feature>
<proteinExistence type="predicted"/>
<keyword evidence="3" id="KW-1185">Reference proteome</keyword>
<dbReference type="AlphaFoldDB" id="A0A1H9RLR7"/>
<reference evidence="2 3" key="1">
    <citation type="submission" date="2016-10" db="EMBL/GenBank/DDBJ databases">
        <authorList>
            <person name="de Groot N.N."/>
        </authorList>
    </citation>
    <scope>NUCLEOTIDE SEQUENCE [LARGE SCALE GENOMIC DNA]</scope>
    <source>
        <strain evidence="2 3">ATCC 35958</strain>
    </source>
</reference>
<sequence length="121" mass="13737">MSSSTDKPKLRYRTTNWQHYNASVKARGSLTVWFDKGMAWFAAASGKRWRSPKFSDAAIQFCLTEQPRVSRRLVGLSEYLCRGVAGGELPPIVCLSFCRGDTPNRRKQSDVIEPVHPFKSR</sequence>
<organism evidence="2 3">
    <name type="scientific">Giesbergeria anulus</name>
    <dbReference type="NCBI Taxonomy" id="180197"/>
    <lineage>
        <taxon>Bacteria</taxon>
        <taxon>Pseudomonadati</taxon>
        <taxon>Pseudomonadota</taxon>
        <taxon>Betaproteobacteria</taxon>
        <taxon>Burkholderiales</taxon>
        <taxon>Comamonadaceae</taxon>
        <taxon>Giesbergeria</taxon>
    </lineage>
</organism>
<name>A0A1H9RLR7_9BURK</name>
<evidence type="ECO:0000259" key="1">
    <source>
        <dbReference type="Pfam" id="PF13737"/>
    </source>
</evidence>
<dbReference type="Pfam" id="PF13737">
    <property type="entry name" value="DDE_Tnp_1_5"/>
    <property type="match status" value="1"/>
</dbReference>